<dbReference type="EMBL" id="UINC01048786">
    <property type="protein sequence ID" value="SVB59758.1"/>
    <property type="molecule type" value="Genomic_DNA"/>
</dbReference>
<gene>
    <name evidence="1" type="ORF">METZ01_LOCUS212612</name>
</gene>
<reference evidence="1" key="1">
    <citation type="submission" date="2018-05" db="EMBL/GenBank/DDBJ databases">
        <authorList>
            <person name="Lanie J.A."/>
            <person name="Ng W.-L."/>
            <person name="Kazmierczak K.M."/>
            <person name="Andrzejewski T.M."/>
            <person name="Davidsen T.M."/>
            <person name="Wayne K.J."/>
            <person name="Tettelin H."/>
            <person name="Glass J.I."/>
            <person name="Rusch D."/>
            <person name="Podicherti R."/>
            <person name="Tsui H.-C.T."/>
            <person name="Winkler M.E."/>
        </authorList>
    </citation>
    <scope>NUCLEOTIDE SEQUENCE</scope>
</reference>
<proteinExistence type="predicted"/>
<sequence>MPSLIVSVGLLSSKIASLLIDENVKSFMFSKFTFT</sequence>
<dbReference type="AlphaFoldDB" id="A0A382F9J2"/>
<organism evidence="1">
    <name type="scientific">marine metagenome</name>
    <dbReference type="NCBI Taxonomy" id="408172"/>
    <lineage>
        <taxon>unclassified sequences</taxon>
        <taxon>metagenomes</taxon>
        <taxon>ecological metagenomes</taxon>
    </lineage>
</organism>
<accession>A0A382F9J2</accession>
<protein>
    <submittedName>
        <fullName evidence="1">Uncharacterized protein</fullName>
    </submittedName>
</protein>
<name>A0A382F9J2_9ZZZZ</name>
<evidence type="ECO:0000313" key="1">
    <source>
        <dbReference type="EMBL" id="SVB59758.1"/>
    </source>
</evidence>